<keyword evidence="3 4" id="KW-0808">Transferase</keyword>
<dbReference type="PANTHER" id="PTHR43453">
    <property type="entry name" value="RRNA METHYLASE-LIKE"/>
    <property type="match status" value="1"/>
</dbReference>
<evidence type="ECO:0000256" key="1">
    <source>
        <dbReference type="ARBA" id="ARBA00022555"/>
    </source>
</evidence>
<dbReference type="SUPFAM" id="SSF75217">
    <property type="entry name" value="alpha/beta knot"/>
    <property type="match status" value="1"/>
</dbReference>
<comment type="caution">
    <text evidence="6">The sequence shown here is derived from an EMBL/GenBank/DDBJ whole genome shotgun (WGS) entry which is preliminary data.</text>
</comment>
<keyword evidence="2 4" id="KW-0489">Methyltransferase</keyword>
<dbReference type="CDD" id="cd18092">
    <property type="entry name" value="SpoU-like_TrmH"/>
    <property type="match status" value="1"/>
</dbReference>
<keyword evidence="7" id="KW-1185">Reference proteome</keyword>
<feature type="binding site" evidence="4">
    <location>
        <position position="165"/>
    </location>
    <ligand>
        <name>S-adenosyl-L-methionine</name>
        <dbReference type="ChEBI" id="CHEBI:59789"/>
    </ligand>
</feature>
<feature type="binding site" evidence="4">
    <location>
        <position position="121"/>
    </location>
    <ligand>
        <name>S-adenosyl-L-methionine</name>
        <dbReference type="ChEBI" id="CHEBI:59789"/>
    </ligand>
</feature>
<dbReference type="InterPro" id="IPR029028">
    <property type="entry name" value="Alpha/beta_knot_MTases"/>
</dbReference>
<gene>
    <name evidence="4" type="primary">trmH</name>
    <name evidence="6" type="ORF">CLV25_11776</name>
</gene>
<dbReference type="InterPro" id="IPR029026">
    <property type="entry name" value="tRNA_m1G_MTases_N"/>
</dbReference>
<keyword evidence="4" id="KW-0694">RNA-binding</keyword>
<reference evidence="6 7" key="1">
    <citation type="submission" date="2019-03" db="EMBL/GenBank/DDBJ databases">
        <title>Genomic Encyclopedia of Archaeal and Bacterial Type Strains, Phase II (KMG-II): from individual species to whole genera.</title>
        <authorList>
            <person name="Goeker M."/>
        </authorList>
    </citation>
    <scope>NUCLEOTIDE SEQUENCE [LARGE SCALE GENOMIC DNA]</scope>
    <source>
        <strain evidence="6 7">RL-C</strain>
    </source>
</reference>
<dbReference type="InterPro" id="IPR001537">
    <property type="entry name" value="SpoU_MeTrfase"/>
</dbReference>
<comment type="caution">
    <text evidence="4">Lacks conserved residue(s) required for the propagation of feature annotation.</text>
</comment>
<comment type="similarity">
    <text evidence="4">Belongs to the class IV-like SAM-binding methyltransferase superfamily. RNA methyltransferase TrmH family.</text>
</comment>
<evidence type="ECO:0000313" key="6">
    <source>
        <dbReference type="EMBL" id="TCN62937.1"/>
    </source>
</evidence>
<evidence type="ECO:0000259" key="5">
    <source>
        <dbReference type="Pfam" id="PF00588"/>
    </source>
</evidence>
<dbReference type="GO" id="GO:0002938">
    <property type="term" value="P:tRNA guanine ribose methylation"/>
    <property type="evidence" value="ECO:0007669"/>
    <property type="project" value="UniProtKB-UniRule"/>
</dbReference>
<dbReference type="EC" id="2.1.1.34" evidence="4"/>
<keyword evidence="4" id="KW-0819">tRNA processing</keyword>
<protein>
    <recommendedName>
        <fullName evidence="4">tRNA (guanosine(18)-2'-O)-methyltransferase</fullName>
        <ecNumber evidence="4">2.1.1.34</ecNumber>
    </recommendedName>
    <alternativeName>
        <fullName evidence="4">tRNA [Gm18] methyltransferase</fullName>
    </alternativeName>
</protein>
<evidence type="ECO:0000313" key="7">
    <source>
        <dbReference type="Proteomes" id="UP000294830"/>
    </source>
</evidence>
<dbReference type="OrthoDB" id="9794400at2"/>
<evidence type="ECO:0000256" key="2">
    <source>
        <dbReference type="ARBA" id="ARBA00022603"/>
    </source>
</evidence>
<feature type="domain" description="tRNA/rRNA methyltransferase SpoU type" evidence="5">
    <location>
        <begin position="41"/>
        <end position="184"/>
    </location>
</feature>
<dbReference type="GO" id="GO:0141100">
    <property type="term" value="F:tRNA (guanine(18)-2'-O)-methyltransferase activity"/>
    <property type="evidence" value="ECO:0007669"/>
    <property type="project" value="UniProtKB-UniRule"/>
</dbReference>
<dbReference type="AlphaFoldDB" id="A0A4R2E5X2"/>
<evidence type="ECO:0000256" key="4">
    <source>
        <dbReference type="HAMAP-Rule" id="MF_02060"/>
    </source>
</evidence>
<accession>A0A4R2E5X2</accession>
<evidence type="ECO:0000256" key="3">
    <source>
        <dbReference type="ARBA" id="ARBA00022679"/>
    </source>
</evidence>
<dbReference type="HAMAP" id="MF_02060">
    <property type="entry name" value="tRNA_methyltr_TrmH"/>
    <property type="match status" value="1"/>
</dbReference>
<keyword evidence="4" id="KW-0949">S-adenosyl-L-methionine</keyword>
<dbReference type="PANTHER" id="PTHR43453:SF3">
    <property type="entry name" value="TRNA_RRNA METHYLTRANSFERASE SPOU TYPE DOMAIN-CONTAINING PROTEIN"/>
    <property type="match status" value="1"/>
</dbReference>
<comment type="catalytic activity">
    <reaction evidence="4">
        <text>guanosine(18) in tRNA + S-adenosyl-L-methionine = 2'-O-methylguanosine(18) in tRNA + S-adenosyl-L-homocysteine + H(+)</text>
        <dbReference type="Rhea" id="RHEA:20077"/>
        <dbReference type="Rhea" id="RHEA-COMP:10190"/>
        <dbReference type="Rhea" id="RHEA-COMP:10192"/>
        <dbReference type="ChEBI" id="CHEBI:15378"/>
        <dbReference type="ChEBI" id="CHEBI:57856"/>
        <dbReference type="ChEBI" id="CHEBI:59789"/>
        <dbReference type="ChEBI" id="CHEBI:74269"/>
        <dbReference type="ChEBI" id="CHEBI:74445"/>
        <dbReference type="EC" id="2.1.1.34"/>
    </reaction>
</comment>
<sequence>MFKMEFTPEIRNRISDHLETFLGDERIGIIKRVLSNRTRYITVCLEDIYQSQNASAVLRSSEAFGLQDVHIIENSNIFSINPNVVRGSDKWLTIHRYFNSACPTSDAISSLRSNGYRIVATSPHVDGVALEDFDLTKGKVAVFFGNEHNGVSQTLLDQADEYLYIPMYGFTESFNISVAAAMTIHTLRGKLHEQDIRWALSGAEYEELLFSWLNKAVKRPDLIVKRFLDENPY</sequence>
<dbReference type="Proteomes" id="UP000294830">
    <property type="component" value="Unassembled WGS sequence"/>
</dbReference>
<organism evidence="6 7">
    <name type="scientific">Acetobacteroides hydrogenigenes</name>
    <dbReference type="NCBI Taxonomy" id="979970"/>
    <lineage>
        <taxon>Bacteria</taxon>
        <taxon>Pseudomonadati</taxon>
        <taxon>Bacteroidota</taxon>
        <taxon>Bacteroidia</taxon>
        <taxon>Bacteroidales</taxon>
        <taxon>Rikenellaceae</taxon>
        <taxon>Acetobacteroides</taxon>
    </lineage>
</organism>
<name>A0A4R2E5X2_9BACT</name>
<comment type="function">
    <text evidence="4">Catalyzes the 2'-O methylation of guanosine at position 18 in tRNA.</text>
</comment>
<keyword evidence="1 4" id="KW-0820">tRNA-binding</keyword>
<dbReference type="Pfam" id="PF00588">
    <property type="entry name" value="SpoU_methylase"/>
    <property type="match status" value="1"/>
</dbReference>
<dbReference type="Gene3D" id="3.40.1280.10">
    <property type="match status" value="1"/>
</dbReference>
<proteinExistence type="inferred from homology"/>
<dbReference type="EMBL" id="SLWB01000017">
    <property type="protein sequence ID" value="TCN62937.1"/>
    <property type="molecule type" value="Genomic_DNA"/>
</dbReference>
<dbReference type="GO" id="GO:0000049">
    <property type="term" value="F:tRNA binding"/>
    <property type="evidence" value="ECO:0007669"/>
    <property type="project" value="UniProtKB-UniRule"/>
</dbReference>
<dbReference type="InterPro" id="IPR033671">
    <property type="entry name" value="TrmH"/>
</dbReference>